<dbReference type="PANTHER" id="PTHR43343">
    <property type="entry name" value="PEPTIDASE S12"/>
    <property type="match status" value="1"/>
</dbReference>
<evidence type="ECO:0000259" key="3">
    <source>
        <dbReference type="PROSITE" id="PS50106"/>
    </source>
</evidence>
<dbReference type="Gene3D" id="2.40.10.120">
    <property type="match status" value="1"/>
</dbReference>
<dbReference type="PANTHER" id="PTHR43343:SF3">
    <property type="entry name" value="PROTEASE DO-LIKE 8, CHLOROPLASTIC"/>
    <property type="match status" value="1"/>
</dbReference>
<dbReference type="InterPro" id="IPR051201">
    <property type="entry name" value="Chloro_Bact_Ser_Proteases"/>
</dbReference>
<organism evidence="4 5">
    <name type="scientific">Actinomadura namibiensis</name>
    <dbReference type="NCBI Taxonomy" id="182080"/>
    <lineage>
        <taxon>Bacteria</taxon>
        <taxon>Bacillati</taxon>
        <taxon>Actinomycetota</taxon>
        <taxon>Actinomycetes</taxon>
        <taxon>Streptosporangiales</taxon>
        <taxon>Thermomonosporaceae</taxon>
        <taxon>Actinomadura</taxon>
    </lineage>
</organism>
<dbReference type="PROSITE" id="PS50106">
    <property type="entry name" value="PDZ"/>
    <property type="match status" value="1"/>
</dbReference>
<comment type="caution">
    <text evidence="4">The sequence shown here is derived from an EMBL/GenBank/DDBJ whole genome shotgun (WGS) entry which is preliminary data.</text>
</comment>
<accession>A0A7W3LWU1</accession>
<dbReference type="SMART" id="SM00228">
    <property type="entry name" value="PDZ"/>
    <property type="match status" value="1"/>
</dbReference>
<keyword evidence="2" id="KW-0378">Hydrolase</keyword>
<dbReference type="InterPro" id="IPR009003">
    <property type="entry name" value="Peptidase_S1_PA"/>
</dbReference>
<proteinExistence type="predicted"/>
<dbReference type="InterPro" id="IPR041489">
    <property type="entry name" value="PDZ_6"/>
</dbReference>
<gene>
    <name evidence="4" type="ORF">HNR61_007457</name>
</gene>
<dbReference type="GO" id="GO:0004252">
    <property type="term" value="F:serine-type endopeptidase activity"/>
    <property type="evidence" value="ECO:0007669"/>
    <property type="project" value="InterPro"/>
</dbReference>
<dbReference type="InterPro" id="IPR001478">
    <property type="entry name" value="PDZ"/>
</dbReference>
<dbReference type="Gene3D" id="2.30.42.10">
    <property type="match status" value="1"/>
</dbReference>
<dbReference type="RefSeq" id="WP_182847748.1">
    <property type="nucleotide sequence ID" value="NZ_BAAALP010000025.1"/>
</dbReference>
<dbReference type="SUPFAM" id="SSF50494">
    <property type="entry name" value="Trypsin-like serine proteases"/>
    <property type="match status" value="1"/>
</dbReference>
<dbReference type="PRINTS" id="PR00834">
    <property type="entry name" value="PROTEASES2C"/>
</dbReference>
<dbReference type="Pfam" id="PF17820">
    <property type="entry name" value="PDZ_6"/>
    <property type="match status" value="1"/>
</dbReference>
<protein>
    <submittedName>
        <fullName evidence="4">S1-C subfamily serine protease</fullName>
    </submittedName>
</protein>
<evidence type="ECO:0000256" key="1">
    <source>
        <dbReference type="ARBA" id="ARBA00022670"/>
    </source>
</evidence>
<evidence type="ECO:0000313" key="5">
    <source>
        <dbReference type="Proteomes" id="UP000572680"/>
    </source>
</evidence>
<dbReference type="InterPro" id="IPR036034">
    <property type="entry name" value="PDZ_sf"/>
</dbReference>
<evidence type="ECO:0000256" key="2">
    <source>
        <dbReference type="ARBA" id="ARBA00022801"/>
    </source>
</evidence>
<keyword evidence="1 4" id="KW-0645">Protease</keyword>
<dbReference type="GO" id="GO:0006508">
    <property type="term" value="P:proteolysis"/>
    <property type="evidence" value="ECO:0007669"/>
    <property type="project" value="UniProtKB-KW"/>
</dbReference>
<evidence type="ECO:0000313" key="4">
    <source>
        <dbReference type="EMBL" id="MBA8955775.1"/>
    </source>
</evidence>
<keyword evidence="5" id="KW-1185">Reference proteome</keyword>
<dbReference type="PROSITE" id="PS51257">
    <property type="entry name" value="PROKAR_LIPOPROTEIN"/>
    <property type="match status" value="1"/>
</dbReference>
<reference evidence="4 5" key="1">
    <citation type="submission" date="2020-08" db="EMBL/GenBank/DDBJ databases">
        <title>Genomic Encyclopedia of Type Strains, Phase IV (KMG-IV): sequencing the most valuable type-strain genomes for metagenomic binning, comparative biology and taxonomic classification.</title>
        <authorList>
            <person name="Goeker M."/>
        </authorList>
    </citation>
    <scope>NUCLEOTIDE SEQUENCE [LARGE SCALE GENOMIC DNA]</scope>
    <source>
        <strain evidence="4 5">DSM 44197</strain>
    </source>
</reference>
<dbReference type="AlphaFoldDB" id="A0A7W3LWU1"/>
<dbReference type="SUPFAM" id="SSF50156">
    <property type="entry name" value="PDZ domain-like"/>
    <property type="match status" value="1"/>
</dbReference>
<dbReference type="EMBL" id="JACJIA010000013">
    <property type="protein sequence ID" value="MBA8955775.1"/>
    <property type="molecule type" value="Genomic_DNA"/>
</dbReference>
<dbReference type="InterPro" id="IPR001940">
    <property type="entry name" value="Peptidase_S1C"/>
</dbReference>
<feature type="domain" description="PDZ" evidence="3">
    <location>
        <begin position="250"/>
        <end position="326"/>
    </location>
</feature>
<sequence length="355" mass="35336">MHTRIDARARAGALALAGTLLAGCAGGDTRPGTAPSRSAAPTVGGAAGQLEQQYEKVVADVLPSVVEIQTDGGEGSGVVYDDRGHIVTNAHVVMGAREIEVRAANGGRPLRAELVGAFAADDLAVVRVSGASLRPARFGDSGDLKVGQIVLAMGNPLGLSSSVTNGIVSALNRTVSTKREGAFPGATIGNSIQTSAAINPGNSGGALVTLNGEVVGIPTAAASDPQMGGAAPGIGFATPSNTVKAIAPQLIQNGRVTNSGRAALGVTIRTVVDPSTYQPAGLGVVEVTRGGPADRAGIRPDDVIVAVNGTPTPTQTALAEILVRLKPGAVAKVEVQAPGAGRRTVDVTLGELPAS</sequence>
<name>A0A7W3LWU1_ACTNM</name>
<dbReference type="Proteomes" id="UP000572680">
    <property type="component" value="Unassembled WGS sequence"/>
</dbReference>
<dbReference type="Pfam" id="PF13365">
    <property type="entry name" value="Trypsin_2"/>
    <property type="match status" value="1"/>
</dbReference>